<feature type="compositionally biased region" description="Low complexity" evidence="1">
    <location>
        <begin position="9"/>
        <end position="35"/>
    </location>
</feature>
<dbReference type="Proteomes" id="UP000469890">
    <property type="component" value="Unassembled WGS sequence"/>
</dbReference>
<feature type="compositionally biased region" description="Pro residues" evidence="1">
    <location>
        <begin position="340"/>
        <end position="353"/>
    </location>
</feature>
<dbReference type="AlphaFoldDB" id="A0A8H4F304"/>
<accession>A0A8H4F304</accession>
<dbReference type="PROSITE" id="PS50003">
    <property type="entry name" value="PH_DOMAIN"/>
    <property type="match status" value="1"/>
</dbReference>
<feature type="domain" description="PH" evidence="2">
    <location>
        <begin position="143"/>
        <end position="243"/>
    </location>
</feature>
<feature type="compositionally biased region" description="Polar residues" evidence="1">
    <location>
        <begin position="356"/>
        <end position="369"/>
    </location>
</feature>
<dbReference type="InterPro" id="IPR001849">
    <property type="entry name" value="PH_domain"/>
</dbReference>
<comment type="caution">
    <text evidence="3">The sequence shown here is derived from an EMBL/GenBank/DDBJ whole genome shotgun (WGS) entry which is preliminary data.</text>
</comment>
<dbReference type="SUPFAM" id="SSF50729">
    <property type="entry name" value="PH domain-like"/>
    <property type="match status" value="1"/>
</dbReference>
<protein>
    <recommendedName>
        <fullName evidence="2">PH domain-containing protein</fullName>
    </recommendedName>
</protein>
<reference evidence="3 4" key="1">
    <citation type="submission" date="2019-09" db="EMBL/GenBank/DDBJ databases">
        <authorList>
            <consortium name="DOE Joint Genome Institute"/>
            <person name="Mondo S.J."/>
            <person name="Navarro-Mendoza M.I."/>
            <person name="Perez-Arques C."/>
            <person name="Panchal S."/>
            <person name="Nicolas F.E."/>
            <person name="Ganguly P."/>
            <person name="Pangilinan J."/>
            <person name="Grigoriev I."/>
            <person name="Heitman J."/>
            <person name="Sanya K."/>
            <person name="Garre V."/>
        </authorList>
    </citation>
    <scope>NUCLEOTIDE SEQUENCE [LARGE SCALE GENOMIC DNA]</scope>
    <source>
        <strain evidence="3 4">MU402</strain>
    </source>
</reference>
<proteinExistence type="predicted"/>
<dbReference type="InterPro" id="IPR011993">
    <property type="entry name" value="PH-like_dom_sf"/>
</dbReference>
<sequence>MDDKEAFRLSVASQSSTTTTSASTSSQRLSVASSSNEDDTQVAYCPPNSSAAAATSSLSPSSRYLLSGYSTSENLRNRVLSRFYPSSFSSSSSASSNRHQKSLSDPFIATTVMPSLSLLDLGTESITNHVDPWCMSVKLAIDTCIVSDWLCKYEQPTFAFSRSWKRRLFVLVDRIVYNFKSSKSTTPAKEHFVLTDDTFVFVTEEFKRGFIIELRKPLCKWFIRCESVNQMRSWLEAMKKIVACIKIGYDGLLNSSILASVKLTDDYRILIPSKVAAMQLDKKQHYRQSLPVSMTFNSNNNHDILPHNRKRPHSSSSTLAAAKHRQSLAEIPDWESILPPQLPPPKSRPPPVPSSYGTSNNNNLPTVSE</sequence>
<evidence type="ECO:0000313" key="4">
    <source>
        <dbReference type="Proteomes" id="UP000469890"/>
    </source>
</evidence>
<feature type="region of interest" description="Disordered" evidence="1">
    <location>
        <begin position="297"/>
        <end position="369"/>
    </location>
</feature>
<dbReference type="SMART" id="SM00233">
    <property type="entry name" value="PH"/>
    <property type="match status" value="1"/>
</dbReference>
<evidence type="ECO:0000313" key="3">
    <source>
        <dbReference type="EMBL" id="KAF1804332.1"/>
    </source>
</evidence>
<feature type="region of interest" description="Disordered" evidence="1">
    <location>
        <begin position="1"/>
        <end position="46"/>
    </location>
</feature>
<evidence type="ECO:0000256" key="1">
    <source>
        <dbReference type="SAM" id="MobiDB-lite"/>
    </source>
</evidence>
<dbReference type="Gene3D" id="2.30.29.30">
    <property type="entry name" value="Pleckstrin-homology domain (PH domain)/Phosphotyrosine-binding domain (PTB)"/>
    <property type="match status" value="1"/>
</dbReference>
<dbReference type="Pfam" id="PF00169">
    <property type="entry name" value="PH"/>
    <property type="match status" value="1"/>
</dbReference>
<evidence type="ECO:0000259" key="2">
    <source>
        <dbReference type="PROSITE" id="PS50003"/>
    </source>
</evidence>
<organism evidence="3 4">
    <name type="scientific">Mucor circinelloides f. lusitanicus</name>
    <name type="common">Mucor racemosus var. lusitanicus</name>
    <dbReference type="NCBI Taxonomy" id="29924"/>
    <lineage>
        <taxon>Eukaryota</taxon>
        <taxon>Fungi</taxon>
        <taxon>Fungi incertae sedis</taxon>
        <taxon>Mucoromycota</taxon>
        <taxon>Mucoromycotina</taxon>
        <taxon>Mucoromycetes</taxon>
        <taxon>Mucorales</taxon>
        <taxon>Mucorineae</taxon>
        <taxon>Mucoraceae</taxon>
        <taxon>Mucor</taxon>
    </lineage>
</organism>
<name>A0A8H4F304_MUCCL</name>
<dbReference type="EMBL" id="JAAECE010000003">
    <property type="protein sequence ID" value="KAF1804332.1"/>
    <property type="molecule type" value="Genomic_DNA"/>
</dbReference>
<gene>
    <name evidence="3" type="ORF">FB192DRAFT_1341890</name>
</gene>